<protein>
    <submittedName>
        <fullName evidence="1">Uncharacterized protein</fullName>
    </submittedName>
</protein>
<evidence type="ECO:0000313" key="1">
    <source>
        <dbReference type="EMBL" id="EWS75458.1"/>
    </source>
</evidence>
<dbReference type="EMBL" id="GG662769">
    <property type="protein sequence ID" value="EWS75458.1"/>
    <property type="molecule type" value="Genomic_DNA"/>
</dbReference>
<reference evidence="2" key="1">
    <citation type="journal article" date="2006" name="PLoS Biol.">
        <title>Macronuclear genome sequence of the ciliate Tetrahymena thermophila, a model eukaryote.</title>
        <authorList>
            <person name="Eisen J.A."/>
            <person name="Coyne R.S."/>
            <person name="Wu M."/>
            <person name="Wu D."/>
            <person name="Thiagarajan M."/>
            <person name="Wortman J.R."/>
            <person name="Badger J.H."/>
            <person name="Ren Q."/>
            <person name="Amedeo P."/>
            <person name="Jones K.M."/>
            <person name="Tallon L.J."/>
            <person name="Delcher A.L."/>
            <person name="Salzberg S.L."/>
            <person name="Silva J.C."/>
            <person name="Haas B.J."/>
            <person name="Majoros W.H."/>
            <person name="Farzad M."/>
            <person name="Carlton J.M."/>
            <person name="Smith R.K. Jr."/>
            <person name="Garg J."/>
            <person name="Pearlman R.E."/>
            <person name="Karrer K.M."/>
            <person name="Sun L."/>
            <person name="Manning G."/>
            <person name="Elde N.C."/>
            <person name="Turkewitz A.P."/>
            <person name="Asai D.J."/>
            <person name="Wilkes D.E."/>
            <person name="Wang Y."/>
            <person name="Cai H."/>
            <person name="Collins K."/>
            <person name="Stewart B.A."/>
            <person name="Lee S.R."/>
            <person name="Wilamowska K."/>
            <person name="Weinberg Z."/>
            <person name="Ruzzo W.L."/>
            <person name="Wloga D."/>
            <person name="Gaertig J."/>
            <person name="Frankel J."/>
            <person name="Tsao C.-C."/>
            <person name="Gorovsky M.A."/>
            <person name="Keeling P.J."/>
            <person name="Waller R.F."/>
            <person name="Patron N.J."/>
            <person name="Cherry J.M."/>
            <person name="Stover N.A."/>
            <person name="Krieger C.J."/>
            <person name="del Toro C."/>
            <person name="Ryder H.F."/>
            <person name="Williamson S.C."/>
            <person name="Barbeau R.A."/>
            <person name="Hamilton E.P."/>
            <person name="Orias E."/>
        </authorList>
    </citation>
    <scope>NUCLEOTIDE SEQUENCE [LARGE SCALE GENOMIC DNA]</scope>
    <source>
        <strain evidence="2">SB210</strain>
    </source>
</reference>
<dbReference type="InParanoid" id="W7XF68"/>
<gene>
    <name evidence="1" type="ORF">TTHERM_000808039</name>
</gene>
<sequence>MQIDFQGKQNLNQIVFSVKLSYYLFVYKLFKTLSSQNCLLMTQTIASNTKSIVTANQLSENKLNSLNQLIIYCQVIVGANNEAIQHSSVKTQAASSIINNTSYLRVSLANNYICRLSYSRVSLISFICIQLLIVAFKRVLQIA</sequence>
<dbReference type="KEGG" id="tet:TTHERM_000808039"/>
<accession>W7XF68</accession>
<organism evidence="1 2">
    <name type="scientific">Tetrahymena thermophila (strain SB210)</name>
    <dbReference type="NCBI Taxonomy" id="312017"/>
    <lineage>
        <taxon>Eukaryota</taxon>
        <taxon>Sar</taxon>
        <taxon>Alveolata</taxon>
        <taxon>Ciliophora</taxon>
        <taxon>Intramacronucleata</taxon>
        <taxon>Oligohymenophorea</taxon>
        <taxon>Hymenostomatida</taxon>
        <taxon>Tetrahymenina</taxon>
        <taxon>Tetrahymenidae</taxon>
        <taxon>Tetrahymena</taxon>
    </lineage>
</organism>
<dbReference type="AlphaFoldDB" id="W7XF68"/>
<evidence type="ECO:0000313" key="2">
    <source>
        <dbReference type="Proteomes" id="UP000009168"/>
    </source>
</evidence>
<keyword evidence="2" id="KW-1185">Reference proteome</keyword>
<dbReference type="RefSeq" id="XP_012652005.1">
    <property type="nucleotide sequence ID" value="XM_012796551.1"/>
</dbReference>
<name>W7XF68_TETTS</name>
<proteinExistence type="predicted"/>
<dbReference type="GeneID" id="24440755"/>
<dbReference type="Proteomes" id="UP000009168">
    <property type="component" value="Unassembled WGS sequence"/>
</dbReference>